<keyword evidence="3" id="KW-1185">Reference proteome</keyword>
<dbReference type="SUPFAM" id="SSF56235">
    <property type="entry name" value="N-terminal nucleophile aminohydrolases (Ntn hydrolases)"/>
    <property type="match status" value="1"/>
</dbReference>
<geneLocation type="plasmid" evidence="2 3">
    <name>unnamed3</name>
</geneLocation>
<name>A0A9E7SYE6_9EURY</name>
<keyword evidence="2" id="KW-0315">Glutamine amidotransferase</keyword>
<dbReference type="EMBL" id="CP100358">
    <property type="protein sequence ID" value="UTF55961.1"/>
    <property type="molecule type" value="Genomic_DNA"/>
</dbReference>
<keyword evidence="2" id="KW-0614">Plasmid</keyword>
<gene>
    <name evidence="2" type="ORF">NGM29_20940</name>
</gene>
<dbReference type="InterPro" id="IPR017932">
    <property type="entry name" value="GATase_2_dom"/>
</dbReference>
<dbReference type="Gene3D" id="3.60.20.10">
    <property type="entry name" value="Glutamine Phosphoribosylpyrophosphate, subunit 1, domain 1"/>
    <property type="match status" value="1"/>
</dbReference>
<dbReference type="PROSITE" id="PS51278">
    <property type="entry name" value="GATASE_TYPE_2"/>
    <property type="match status" value="1"/>
</dbReference>
<organism evidence="2 3">
    <name type="scientific">Natronosalvus rutilus</name>
    <dbReference type="NCBI Taxonomy" id="2953753"/>
    <lineage>
        <taxon>Archaea</taxon>
        <taxon>Methanobacteriati</taxon>
        <taxon>Methanobacteriota</taxon>
        <taxon>Stenosarchaea group</taxon>
        <taxon>Halobacteria</taxon>
        <taxon>Halobacteriales</taxon>
        <taxon>Natrialbaceae</taxon>
        <taxon>Natronosalvus</taxon>
    </lineage>
</organism>
<evidence type="ECO:0000313" key="2">
    <source>
        <dbReference type="EMBL" id="UTF55961.1"/>
    </source>
</evidence>
<dbReference type="KEGG" id="sawl:NGM29_20940"/>
<proteinExistence type="predicted"/>
<accession>A0A9E7SYE6</accession>
<dbReference type="AlphaFoldDB" id="A0A9E7SYE6"/>
<protein>
    <submittedName>
        <fullName evidence="2">Class II glutamine amidotransferase</fullName>
    </submittedName>
</protein>
<feature type="domain" description="Glutamine amidotransferase type-2" evidence="1">
    <location>
        <begin position="1"/>
        <end position="187"/>
    </location>
</feature>
<dbReference type="InterPro" id="IPR029055">
    <property type="entry name" value="Ntn_hydrolases_N"/>
</dbReference>
<dbReference type="Proteomes" id="UP001056855">
    <property type="component" value="Plasmid unnamed3"/>
</dbReference>
<dbReference type="RefSeq" id="WP_254161509.1">
    <property type="nucleotide sequence ID" value="NZ_CP100358.1"/>
</dbReference>
<evidence type="ECO:0000259" key="1">
    <source>
        <dbReference type="PROSITE" id="PS51278"/>
    </source>
</evidence>
<dbReference type="CDD" id="cd00352">
    <property type="entry name" value="Gn_AT_II"/>
    <property type="match status" value="1"/>
</dbReference>
<sequence>MSVYRGEDAVSQALTACQENEQHSGGHSWGFAAVTDDGLEIGHGLGEIPPYVSSVCDGSELALGHTRHATRGEITLENAHPFPVYDAEGEAVAALAHNGTWYEAPDDGRCDSYHIARLLETMYRHNDEPFEDVVRDAGEITGETITVIHRDGRAFAYAGRFGITTDGEAAIRSSGEEPIRPGRVVEL</sequence>
<evidence type="ECO:0000313" key="3">
    <source>
        <dbReference type="Proteomes" id="UP001056855"/>
    </source>
</evidence>
<reference evidence="2" key="1">
    <citation type="submission" date="2022-06" db="EMBL/GenBank/DDBJ databases">
        <title>Diverse halophilic archaea isolated from saline environments.</title>
        <authorList>
            <person name="Cui H.-L."/>
        </authorList>
    </citation>
    <scope>NUCLEOTIDE SEQUENCE</scope>
    <source>
        <strain evidence="2">WLHS1</strain>
        <plasmid evidence="2">unnamed3</plasmid>
    </source>
</reference>
<dbReference type="GeneID" id="73292568"/>